<dbReference type="EMBL" id="JAUEPR010000039">
    <property type="protein sequence ID" value="KAK0472594.1"/>
    <property type="molecule type" value="Genomic_DNA"/>
</dbReference>
<keyword evidence="2" id="KW-1185">Reference proteome</keyword>
<proteinExistence type="predicted"/>
<reference evidence="1" key="1">
    <citation type="submission" date="2023-06" db="EMBL/GenBank/DDBJ databases">
        <authorList>
            <consortium name="Lawrence Berkeley National Laboratory"/>
            <person name="Ahrendt S."/>
            <person name="Sahu N."/>
            <person name="Indic B."/>
            <person name="Wong-Bajracharya J."/>
            <person name="Merenyi Z."/>
            <person name="Ke H.-M."/>
            <person name="Monk M."/>
            <person name="Kocsube S."/>
            <person name="Drula E."/>
            <person name="Lipzen A."/>
            <person name="Balint B."/>
            <person name="Henrissat B."/>
            <person name="Andreopoulos B."/>
            <person name="Martin F.M."/>
            <person name="Harder C.B."/>
            <person name="Rigling D."/>
            <person name="Ford K.L."/>
            <person name="Foster G.D."/>
            <person name="Pangilinan J."/>
            <person name="Papanicolaou A."/>
            <person name="Barry K."/>
            <person name="LaButti K."/>
            <person name="Viragh M."/>
            <person name="Koriabine M."/>
            <person name="Yan M."/>
            <person name="Riley R."/>
            <person name="Champramary S."/>
            <person name="Plett K.L."/>
            <person name="Tsai I.J."/>
            <person name="Slot J."/>
            <person name="Sipos G."/>
            <person name="Plett J."/>
            <person name="Nagy L.G."/>
            <person name="Grigoriev I.V."/>
        </authorList>
    </citation>
    <scope>NUCLEOTIDE SEQUENCE</scope>
    <source>
        <strain evidence="1">ICMP 16352</strain>
    </source>
</reference>
<sequence>MNAFPGLRIFFYNSTGQLVSGVVESTTRAADGTEMVVIKVDDGRTATLPSASVFHG</sequence>
<protein>
    <submittedName>
        <fullName evidence="1">Uncharacterized protein</fullName>
    </submittedName>
</protein>
<name>A0AA39NVZ7_9AGAR</name>
<dbReference type="Proteomes" id="UP001175227">
    <property type="component" value="Unassembled WGS sequence"/>
</dbReference>
<organism evidence="1 2">
    <name type="scientific">Armillaria novae-zelandiae</name>
    <dbReference type="NCBI Taxonomy" id="153914"/>
    <lineage>
        <taxon>Eukaryota</taxon>
        <taxon>Fungi</taxon>
        <taxon>Dikarya</taxon>
        <taxon>Basidiomycota</taxon>
        <taxon>Agaricomycotina</taxon>
        <taxon>Agaricomycetes</taxon>
        <taxon>Agaricomycetidae</taxon>
        <taxon>Agaricales</taxon>
        <taxon>Marasmiineae</taxon>
        <taxon>Physalacriaceae</taxon>
        <taxon>Armillaria</taxon>
    </lineage>
</organism>
<evidence type="ECO:0000313" key="1">
    <source>
        <dbReference type="EMBL" id="KAK0472594.1"/>
    </source>
</evidence>
<gene>
    <name evidence="1" type="ORF">IW261DRAFT_1507201</name>
</gene>
<dbReference type="AlphaFoldDB" id="A0AA39NVZ7"/>
<comment type="caution">
    <text evidence="1">The sequence shown here is derived from an EMBL/GenBank/DDBJ whole genome shotgun (WGS) entry which is preliminary data.</text>
</comment>
<accession>A0AA39NVZ7</accession>
<evidence type="ECO:0000313" key="2">
    <source>
        <dbReference type="Proteomes" id="UP001175227"/>
    </source>
</evidence>